<dbReference type="AlphaFoldDB" id="A0A1M5HGW9"/>
<reference evidence="3 4" key="1">
    <citation type="submission" date="2016-11" db="EMBL/GenBank/DDBJ databases">
        <authorList>
            <person name="Jaros S."/>
            <person name="Januszkiewicz K."/>
            <person name="Wedrychowicz H."/>
        </authorList>
    </citation>
    <scope>NUCLEOTIDE SEQUENCE [LARGE SCALE GENOMIC DNA]</scope>
    <source>
        <strain evidence="3 4">DSM 26897</strain>
    </source>
</reference>
<organism evidence="3 4">
    <name type="scientific">Cnuella takakiae</name>
    <dbReference type="NCBI Taxonomy" id="1302690"/>
    <lineage>
        <taxon>Bacteria</taxon>
        <taxon>Pseudomonadati</taxon>
        <taxon>Bacteroidota</taxon>
        <taxon>Chitinophagia</taxon>
        <taxon>Chitinophagales</taxon>
        <taxon>Chitinophagaceae</taxon>
        <taxon>Cnuella</taxon>
    </lineage>
</organism>
<evidence type="ECO:0000256" key="2">
    <source>
        <dbReference type="SAM" id="SignalP"/>
    </source>
</evidence>
<feature type="compositionally biased region" description="Polar residues" evidence="1">
    <location>
        <begin position="19"/>
        <end position="35"/>
    </location>
</feature>
<feature type="compositionally biased region" description="Gly residues" evidence="1">
    <location>
        <begin position="44"/>
        <end position="57"/>
    </location>
</feature>
<evidence type="ECO:0000313" key="4">
    <source>
        <dbReference type="Proteomes" id="UP000184368"/>
    </source>
</evidence>
<protein>
    <submittedName>
        <fullName evidence="3">Uncharacterized protein</fullName>
    </submittedName>
</protein>
<evidence type="ECO:0000313" key="3">
    <source>
        <dbReference type="EMBL" id="SHG15177.1"/>
    </source>
</evidence>
<name>A0A1M5HGW9_9BACT</name>
<keyword evidence="4" id="KW-1185">Reference proteome</keyword>
<keyword evidence="2" id="KW-0732">Signal</keyword>
<feature type="compositionally biased region" description="Polar residues" evidence="1">
    <location>
        <begin position="91"/>
        <end position="104"/>
    </location>
</feature>
<accession>A0A1M5HGW9</accession>
<gene>
    <name evidence="3" type="ORF">SAMN05444008_11951</name>
</gene>
<feature type="region of interest" description="Disordered" evidence="1">
    <location>
        <begin position="19"/>
        <end position="104"/>
    </location>
</feature>
<proteinExistence type="predicted"/>
<dbReference type="RefSeq" id="WP_073047173.1">
    <property type="nucleotide sequence ID" value="NZ_FQUO01000019.1"/>
</dbReference>
<dbReference type="PROSITE" id="PS51257">
    <property type="entry name" value="PROKAR_LIPOPROTEIN"/>
    <property type="match status" value="1"/>
</dbReference>
<dbReference type="Proteomes" id="UP000184368">
    <property type="component" value="Unassembled WGS sequence"/>
</dbReference>
<feature type="chain" id="PRO_5013177764" evidence="2">
    <location>
        <begin position="20"/>
        <end position="104"/>
    </location>
</feature>
<evidence type="ECO:0000256" key="1">
    <source>
        <dbReference type="SAM" id="MobiDB-lite"/>
    </source>
</evidence>
<sequence length="104" mass="10324">MLRLFVCAALAIGVFSCTYGSNDTGSQASDTSSVASGADDMGRDGTGTTGMTSGGDTTGLDVSAVQPVDSTDTTRPSAAERAPDTKRGIGTETQTGVGNKPTGQ</sequence>
<dbReference type="EMBL" id="FQUO01000019">
    <property type="protein sequence ID" value="SHG15177.1"/>
    <property type="molecule type" value="Genomic_DNA"/>
</dbReference>
<feature type="signal peptide" evidence="2">
    <location>
        <begin position="1"/>
        <end position="19"/>
    </location>
</feature>